<evidence type="ECO:0000313" key="3">
    <source>
        <dbReference type="Proteomes" id="UP000239480"/>
    </source>
</evidence>
<keyword evidence="3" id="KW-1185">Reference proteome</keyword>
<name>A0A2T0RZ59_9RHOB</name>
<evidence type="ECO:0000256" key="1">
    <source>
        <dbReference type="SAM" id="SignalP"/>
    </source>
</evidence>
<dbReference type="Proteomes" id="UP000239480">
    <property type="component" value="Unassembled WGS sequence"/>
</dbReference>
<organism evidence="2 3">
    <name type="scientific">Aliiruegeria haliotis</name>
    <dbReference type="NCBI Taxonomy" id="1280846"/>
    <lineage>
        <taxon>Bacteria</taxon>
        <taxon>Pseudomonadati</taxon>
        <taxon>Pseudomonadota</taxon>
        <taxon>Alphaproteobacteria</taxon>
        <taxon>Rhodobacterales</taxon>
        <taxon>Roseobacteraceae</taxon>
        <taxon>Aliiruegeria</taxon>
    </lineage>
</organism>
<feature type="chain" id="PRO_5015400600" evidence="1">
    <location>
        <begin position="23"/>
        <end position="129"/>
    </location>
</feature>
<gene>
    <name evidence="2" type="ORF">CLV78_101560</name>
</gene>
<reference evidence="2 3" key="1">
    <citation type="submission" date="2018-03" db="EMBL/GenBank/DDBJ databases">
        <title>Genomic Encyclopedia of Archaeal and Bacterial Type Strains, Phase II (KMG-II): from individual species to whole genera.</title>
        <authorList>
            <person name="Goeker M."/>
        </authorList>
    </citation>
    <scope>NUCLEOTIDE SEQUENCE [LARGE SCALE GENOMIC DNA]</scope>
    <source>
        <strain evidence="2 3">DSM 29328</strain>
    </source>
</reference>
<comment type="caution">
    <text evidence="2">The sequence shown here is derived from an EMBL/GenBank/DDBJ whole genome shotgun (WGS) entry which is preliminary data.</text>
</comment>
<keyword evidence="1" id="KW-0732">Signal</keyword>
<dbReference type="AlphaFoldDB" id="A0A2T0RZ59"/>
<protein>
    <submittedName>
        <fullName evidence="2">Uncharacterized protein</fullName>
    </submittedName>
</protein>
<sequence length="129" mass="14152">MVSLKTFFVTLSLSLLPATAPAEPATTHPMLDTFAGCAGRLSALMQHQWLFADPAARETEARRADMVALLDAVMPVRVGREVLSRRTAARSAHTALLTRAAFNEDTADAAWARRRAEAEIQLCYDLVLR</sequence>
<evidence type="ECO:0000313" key="2">
    <source>
        <dbReference type="EMBL" id="PRY26464.1"/>
    </source>
</evidence>
<dbReference type="EMBL" id="PVTD01000001">
    <property type="protein sequence ID" value="PRY26464.1"/>
    <property type="molecule type" value="Genomic_DNA"/>
</dbReference>
<feature type="signal peptide" evidence="1">
    <location>
        <begin position="1"/>
        <end position="22"/>
    </location>
</feature>
<proteinExistence type="predicted"/>
<accession>A0A2T0RZ59</accession>